<name>A0A1M4UZQ9_9CLOT</name>
<dbReference type="InterPro" id="IPR036073">
    <property type="entry name" value="Desulfoferrodoxin_Fe-bd_dom_sf"/>
</dbReference>
<comment type="similarity">
    <text evidence="1">Belongs to the desulfoferrodoxin family.</text>
</comment>
<dbReference type="PANTHER" id="PTHR36541">
    <property type="entry name" value="SUPEROXIDE REDUCTASE-RELATED"/>
    <property type="match status" value="1"/>
</dbReference>
<keyword evidence="4" id="KW-0249">Electron transport</keyword>
<evidence type="ECO:0000313" key="7">
    <source>
        <dbReference type="EMBL" id="SHE62123.1"/>
    </source>
</evidence>
<dbReference type="GO" id="GO:0016491">
    <property type="term" value="F:oxidoreductase activity"/>
    <property type="evidence" value="ECO:0007669"/>
    <property type="project" value="InterPro"/>
</dbReference>
<sequence length="129" mass="14397">MTKKEPAFYACDKCGIMIEEICGEKEEFSCCGIPLKKLTPNTSDGAQEKHLPVVECNGSQVTVKVGSVFHPMSEEHSIEWVYLETEKGCQRINLKADGEPVAEFFLCDGDRPVAAYAYCNLHGFWKTTI</sequence>
<dbReference type="InterPro" id="IPR002742">
    <property type="entry name" value="Desulfoferrodoxin_Fe-bd_dom"/>
</dbReference>
<keyword evidence="8" id="KW-1185">Reference proteome</keyword>
<evidence type="ECO:0000313" key="8">
    <source>
        <dbReference type="Proteomes" id="UP000184245"/>
    </source>
</evidence>
<evidence type="ECO:0000259" key="6">
    <source>
        <dbReference type="Pfam" id="PF01880"/>
    </source>
</evidence>
<dbReference type="EMBL" id="FQVI01000003">
    <property type="protein sequence ID" value="SHE62123.1"/>
    <property type="molecule type" value="Genomic_DNA"/>
</dbReference>
<dbReference type="AlphaFoldDB" id="A0A1M4UZQ9"/>
<dbReference type="OrthoDB" id="9814936at2"/>
<evidence type="ECO:0000256" key="4">
    <source>
        <dbReference type="ARBA" id="ARBA00022982"/>
    </source>
</evidence>
<keyword evidence="3" id="KW-0479">Metal-binding</keyword>
<gene>
    <name evidence="7" type="ORF">SAMN02745158_01052</name>
</gene>
<proteinExistence type="inferred from homology"/>
<keyword evidence="5" id="KW-0408">Iron</keyword>
<evidence type="ECO:0000256" key="2">
    <source>
        <dbReference type="ARBA" id="ARBA00022448"/>
    </source>
</evidence>
<evidence type="ECO:0000256" key="1">
    <source>
        <dbReference type="ARBA" id="ARBA00005941"/>
    </source>
</evidence>
<dbReference type="STRING" id="1122155.SAMN02745158_01052"/>
<keyword evidence="2" id="KW-0813">Transport</keyword>
<dbReference type="SUPFAM" id="SSF57802">
    <property type="entry name" value="Rubredoxin-like"/>
    <property type="match status" value="1"/>
</dbReference>
<protein>
    <submittedName>
        <fullName evidence="7">Superoxide reductase</fullName>
    </submittedName>
</protein>
<evidence type="ECO:0000256" key="5">
    <source>
        <dbReference type="ARBA" id="ARBA00023004"/>
    </source>
</evidence>
<dbReference type="SUPFAM" id="SSF49367">
    <property type="entry name" value="Superoxide reductase-like"/>
    <property type="match status" value="1"/>
</dbReference>
<feature type="domain" description="Desulfoferrodoxin ferrous iron-binding" evidence="6">
    <location>
        <begin position="43"/>
        <end position="127"/>
    </location>
</feature>
<dbReference type="Gene3D" id="2.60.40.730">
    <property type="entry name" value="SOR catalytic domain"/>
    <property type="match status" value="1"/>
</dbReference>
<dbReference type="InterPro" id="IPR051233">
    <property type="entry name" value="Desulfoferrodoxin_SOR"/>
</dbReference>
<evidence type="ECO:0000256" key="3">
    <source>
        <dbReference type="ARBA" id="ARBA00022723"/>
    </source>
</evidence>
<dbReference type="GO" id="GO:0005506">
    <property type="term" value="F:iron ion binding"/>
    <property type="evidence" value="ECO:0007669"/>
    <property type="project" value="InterPro"/>
</dbReference>
<reference evidence="7 8" key="1">
    <citation type="submission" date="2016-11" db="EMBL/GenBank/DDBJ databases">
        <authorList>
            <person name="Jaros S."/>
            <person name="Januszkiewicz K."/>
            <person name="Wedrychowicz H."/>
        </authorList>
    </citation>
    <scope>NUCLEOTIDE SEQUENCE [LARGE SCALE GENOMIC DNA]</scope>
    <source>
        <strain evidence="7 8">DSM 17459</strain>
    </source>
</reference>
<organism evidence="7 8">
    <name type="scientific">Lactonifactor longoviformis DSM 17459</name>
    <dbReference type="NCBI Taxonomy" id="1122155"/>
    <lineage>
        <taxon>Bacteria</taxon>
        <taxon>Bacillati</taxon>
        <taxon>Bacillota</taxon>
        <taxon>Clostridia</taxon>
        <taxon>Eubacteriales</taxon>
        <taxon>Clostridiaceae</taxon>
        <taxon>Lactonifactor</taxon>
    </lineage>
</organism>
<dbReference type="RefSeq" id="WP_072849589.1">
    <property type="nucleotide sequence ID" value="NZ_FQVI01000003.1"/>
</dbReference>
<dbReference type="PANTHER" id="PTHR36541:SF1">
    <property type="entry name" value="SUPEROXIDE REDUCTASE-RELATED"/>
    <property type="match status" value="1"/>
</dbReference>
<dbReference type="Proteomes" id="UP000184245">
    <property type="component" value="Unassembled WGS sequence"/>
</dbReference>
<dbReference type="Pfam" id="PF01880">
    <property type="entry name" value="Desulfoferrodox"/>
    <property type="match status" value="1"/>
</dbReference>
<accession>A0A1M4UZQ9</accession>